<dbReference type="PANTHER" id="PTHR43792">
    <property type="entry name" value="GNAT FAMILY, PUTATIVE (AFU_ORTHOLOGUE AFUA_3G00765)-RELATED-RELATED"/>
    <property type="match status" value="1"/>
</dbReference>
<dbReference type="GO" id="GO:0016747">
    <property type="term" value="F:acyltransferase activity, transferring groups other than amino-acyl groups"/>
    <property type="evidence" value="ECO:0007669"/>
    <property type="project" value="InterPro"/>
</dbReference>
<dbReference type="InterPro" id="IPR051531">
    <property type="entry name" value="N-acetyltransferase"/>
</dbReference>
<dbReference type="PANTHER" id="PTHR43792:SF1">
    <property type="entry name" value="N-ACETYLTRANSFERASE DOMAIN-CONTAINING PROTEIN"/>
    <property type="match status" value="1"/>
</dbReference>
<gene>
    <name evidence="2" type="ORF">QQS21_009571</name>
</gene>
<evidence type="ECO:0000313" key="2">
    <source>
        <dbReference type="EMBL" id="KAK2592728.1"/>
    </source>
</evidence>
<comment type="caution">
    <text evidence="2">The sequence shown here is derived from an EMBL/GenBank/DDBJ whole genome shotgun (WGS) entry which is preliminary data.</text>
</comment>
<dbReference type="AlphaFoldDB" id="A0AAJ0CJ07"/>
<dbReference type="InterPro" id="IPR000182">
    <property type="entry name" value="GNAT_dom"/>
</dbReference>
<name>A0AAJ0CJ07_9HYPO</name>
<evidence type="ECO:0000313" key="3">
    <source>
        <dbReference type="Proteomes" id="UP001251528"/>
    </source>
</evidence>
<dbReference type="Gene3D" id="3.40.630.30">
    <property type="match status" value="1"/>
</dbReference>
<dbReference type="InterPro" id="IPR016181">
    <property type="entry name" value="Acyl_CoA_acyltransferase"/>
</dbReference>
<keyword evidence="3" id="KW-1185">Reference proteome</keyword>
<protein>
    <recommendedName>
        <fullName evidence="1">N-acetyltransferase domain-containing protein</fullName>
    </recommendedName>
</protein>
<organism evidence="2 3">
    <name type="scientific">Conoideocrella luteorostrata</name>
    <dbReference type="NCBI Taxonomy" id="1105319"/>
    <lineage>
        <taxon>Eukaryota</taxon>
        <taxon>Fungi</taxon>
        <taxon>Dikarya</taxon>
        <taxon>Ascomycota</taxon>
        <taxon>Pezizomycotina</taxon>
        <taxon>Sordariomycetes</taxon>
        <taxon>Hypocreomycetidae</taxon>
        <taxon>Hypocreales</taxon>
        <taxon>Clavicipitaceae</taxon>
        <taxon>Conoideocrella</taxon>
    </lineage>
</organism>
<evidence type="ECO:0000259" key="1">
    <source>
        <dbReference type="PROSITE" id="PS51186"/>
    </source>
</evidence>
<proteinExistence type="predicted"/>
<feature type="domain" description="N-acetyltransferase" evidence="1">
    <location>
        <begin position="32"/>
        <end position="196"/>
    </location>
</feature>
<dbReference type="PROSITE" id="PS51186">
    <property type="entry name" value="GNAT"/>
    <property type="match status" value="1"/>
</dbReference>
<reference evidence="2" key="1">
    <citation type="submission" date="2023-06" db="EMBL/GenBank/DDBJ databases">
        <title>Conoideocrella luteorostrata (Hypocreales: Clavicipitaceae), a potential biocontrol fungus for elongate hemlock scale in United States Christmas tree production areas.</title>
        <authorList>
            <person name="Barrett H."/>
            <person name="Lovett B."/>
            <person name="Macias A.M."/>
            <person name="Stajich J.E."/>
            <person name="Kasson M.T."/>
        </authorList>
    </citation>
    <scope>NUCLEOTIDE SEQUENCE</scope>
    <source>
        <strain evidence="2">ARSEF 14590</strain>
    </source>
</reference>
<accession>A0AAJ0CJ07</accession>
<dbReference type="Proteomes" id="UP001251528">
    <property type="component" value="Unassembled WGS sequence"/>
</dbReference>
<sequence>MIEPSDLQLITVKTTLPSTPHQRAPEIRTSRLILRKFKPSDLQSLFKLQSQPQVAAWSPSGQPQTDIEKTKTNLQRRIEGENDRNCAYAICLLSGEFIGSGGVYSRQGLLGWPDLGYSLLYEHWGKGYATEFLQAFLQAWWDMPRVDCEVRVDAGTVGCVEGSVVDERIVGFTVEENKGSRGVLTKCGLELVKLWRTPDMRDETKMVDLYCYATASRSARLQ</sequence>
<dbReference type="Pfam" id="PF13302">
    <property type="entry name" value="Acetyltransf_3"/>
    <property type="match status" value="1"/>
</dbReference>
<dbReference type="SUPFAM" id="SSF55729">
    <property type="entry name" value="Acyl-CoA N-acyltransferases (Nat)"/>
    <property type="match status" value="1"/>
</dbReference>
<dbReference type="EMBL" id="JASWJB010000249">
    <property type="protein sequence ID" value="KAK2592728.1"/>
    <property type="molecule type" value="Genomic_DNA"/>
</dbReference>